<evidence type="ECO:0000313" key="2">
    <source>
        <dbReference type="Proteomes" id="UP000177869"/>
    </source>
</evidence>
<dbReference type="STRING" id="1801732.A2814_02675"/>
<protein>
    <submittedName>
        <fullName evidence="1">Uncharacterized protein</fullName>
    </submittedName>
</protein>
<reference evidence="1 2" key="1">
    <citation type="journal article" date="2016" name="Nat. Commun.">
        <title>Thousands of microbial genomes shed light on interconnected biogeochemical processes in an aquifer system.</title>
        <authorList>
            <person name="Anantharaman K."/>
            <person name="Brown C.T."/>
            <person name="Hug L.A."/>
            <person name="Sharon I."/>
            <person name="Castelle C.J."/>
            <person name="Probst A.J."/>
            <person name="Thomas B.C."/>
            <person name="Singh A."/>
            <person name="Wilkins M.J."/>
            <person name="Karaoz U."/>
            <person name="Brodie E.L."/>
            <person name="Williams K.H."/>
            <person name="Hubbard S.S."/>
            <person name="Banfield J.F."/>
        </authorList>
    </citation>
    <scope>NUCLEOTIDE SEQUENCE [LARGE SCALE GENOMIC DNA]</scope>
</reference>
<name>A0A1F6UQW1_9BACT</name>
<dbReference type="AlphaFoldDB" id="A0A1F6UQW1"/>
<comment type="caution">
    <text evidence="1">The sequence shown here is derived from an EMBL/GenBank/DDBJ whole genome shotgun (WGS) entry which is preliminary data.</text>
</comment>
<evidence type="ECO:0000313" key="1">
    <source>
        <dbReference type="EMBL" id="OGI59748.1"/>
    </source>
</evidence>
<dbReference type="Proteomes" id="UP000177869">
    <property type="component" value="Unassembled WGS sequence"/>
</dbReference>
<dbReference type="EMBL" id="MFTI01000026">
    <property type="protein sequence ID" value="OGI59748.1"/>
    <property type="molecule type" value="Genomic_DNA"/>
</dbReference>
<sequence length="131" mass="14792">MISNSMETATGAKKTLTLEERLKQRDRSRGIILTSENPKVGEMTLDEFFSLDPEGQGPNNFAASTYIYVLNLDGGYTRETLIDKLIHWLRPANKPVDDNKIKRATETVDNMVAKELLEVRDGKVYVNMSLV</sequence>
<gene>
    <name evidence="1" type="ORF">A2814_02675</name>
</gene>
<organism evidence="1 2">
    <name type="scientific">Candidatus Nomurabacteria bacterium RIFCSPHIGHO2_01_FULL_38_19</name>
    <dbReference type="NCBI Taxonomy" id="1801732"/>
    <lineage>
        <taxon>Bacteria</taxon>
        <taxon>Candidatus Nomuraibacteriota</taxon>
    </lineage>
</organism>
<accession>A0A1F6UQW1</accession>
<proteinExistence type="predicted"/>